<feature type="compositionally biased region" description="Basic and acidic residues" evidence="1">
    <location>
        <begin position="18"/>
        <end position="27"/>
    </location>
</feature>
<feature type="compositionally biased region" description="Low complexity" evidence="1">
    <location>
        <begin position="326"/>
        <end position="335"/>
    </location>
</feature>
<feature type="region of interest" description="Disordered" evidence="1">
    <location>
        <begin position="379"/>
        <end position="398"/>
    </location>
</feature>
<accession>F0XPL1</accession>
<dbReference type="RefSeq" id="XP_014170211.1">
    <property type="nucleotide sequence ID" value="XM_014314736.1"/>
</dbReference>
<dbReference type="HOGENOM" id="CLU_335557_0_0_1"/>
<keyword evidence="3" id="KW-1185">Reference proteome</keyword>
<feature type="compositionally biased region" description="Polar residues" evidence="1">
    <location>
        <begin position="308"/>
        <end position="318"/>
    </location>
</feature>
<dbReference type="AlphaFoldDB" id="F0XPL1"/>
<gene>
    <name evidence="2" type="ORF">CMQ_7731</name>
</gene>
<dbReference type="OrthoDB" id="5233597at2759"/>
<evidence type="ECO:0000313" key="3">
    <source>
        <dbReference type="Proteomes" id="UP000007796"/>
    </source>
</evidence>
<evidence type="ECO:0000256" key="1">
    <source>
        <dbReference type="SAM" id="MobiDB-lite"/>
    </source>
</evidence>
<feature type="compositionally biased region" description="Low complexity" evidence="1">
    <location>
        <begin position="267"/>
        <end position="280"/>
    </location>
</feature>
<reference evidence="2 3" key="1">
    <citation type="journal article" date="2011" name="Proc. Natl. Acad. Sci. U.S.A.">
        <title>Genome and transcriptome analyses of the mountain pine beetle-fungal symbiont Grosmannia clavigera, a lodgepole pine pathogen.</title>
        <authorList>
            <person name="DiGuistini S."/>
            <person name="Wang Y."/>
            <person name="Liao N.Y."/>
            <person name="Taylor G."/>
            <person name="Tanguay P."/>
            <person name="Feau N."/>
            <person name="Henrissat B."/>
            <person name="Chan S.K."/>
            <person name="Hesse-Orce U."/>
            <person name="Alamouti S.M."/>
            <person name="Tsui C.K.M."/>
            <person name="Docking R.T."/>
            <person name="Levasseur A."/>
            <person name="Haridas S."/>
            <person name="Robertson G."/>
            <person name="Birol I."/>
            <person name="Holt R.A."/>
            <person name="Marra M.A."/>
            <person name="Hamelin R.C."/>
            <person name="Hirst M."/>
            <person name="Jones S.J.M."/>
            <person name="Bohlmann J."/>
            <person name="Breuil C."/>
        </authorList>
    </citation>
    <scope>NUCLEOTIDE SEQUENCE [LARGE SCALE GENOMIC DNA]</scope>
    <source>
        <strain evidence="3">kw1407 / UAMH 11150</strain>
    </source>
</reference>
<sequence>MKRSSASDTRPLPFLWRESVRTDDRQAARASNLLDVGSNSRFGDNATHDSGGNGVPATTNSLISLMSRIAKEKQSVTSLQRGRKYGGYGLSSLTIGEGSRSSLTERASYSLDLGGSSLSSNKDPNNGRKLLDRLLNRSNGLSSPLASSSSSFANFASKKNNNTAAISDQPEKGVTSGLLPATAAKPHLPCIQIDKPIGSGNFTTSSGTSASTDSSSHNIFEAIGHLPTIFKSVASAQPSCPLNASTQSQAQTAPDVTAGRVIDLIDSESSSSGSSGSSGSKEQEPSQTSDVDPVLDALGQDQEEEESASTSDNESTATRSRRSSDDNVSSRGSLSPIHALGPESHGAADAAPQLHDHNHRAFKIPTSLEKWKSDAETSSKAVKTAAGTRPSLPPAASTARIQDDISLFKSIQSRHIQPKPSTTIKCQLPEPGQLRKAARSSRKVLTKLQKKRLAESRLVEQAAKRLRRGKRALEDEQEIDDVDLDLPVRKPDSEEVPKVATKKKTSVAAVPAAKRPPPFEKDRIVIQYTVFRTQRLPASFDGNLMGKIIRGKAFADKNEANQHAASMIPRAGPSVTRIELDYGAQDEERDGMFFGRVHYRSGEVVFVYVERETQQFGNMDPAEYNERPINSEYRDLVLLPRYDVFVFKRKALDSQDGGYVVYEYDEDEPEQKEKPNSRQQVQRDGDIADVDSVGSTANSTQVVRPAIAEEPAASLPSTHFVPIYEGSFSTVTAANSQAVDAFSRWTRPQPPARLDALMYYRDVLQPYIVELRQQLVGRSNSADGSSEDSEFLGENCAEISWEPGPQLRYDYEEISVVVVRSQLEGPLDLTGAFRGPEGRAVERSASILVE</sequence>
<feature type="region of interest" description="Disordered" evidence="1">
    <location>
        <begin position="1"/>
        <end position="59"/>
    </location>
</feature>
<feature type="compositionally biased region" description="Basic and acidic residues" evidence="1">
    <location>
        <begin position="671"/>
        <end position="686"/>
    </location>
</feature>
<dbReference type="InParanoid" id="F0XPL1"/>
<proteinExistence type="predicted"/>
<feature type="region of interest" description="Disordered" evidence="1">
    <location>
        <begin position="267"/>
        <end position="350"/>
    </location>
</feature>
<feature type="compositionally biased region" description="Polar residues" evidence="1">
    <location>
        <begin position="693"/>
        <end position="702"/>
    </location>
</feature>
<dbReference type="GeneID" id="25981308"/>
<dbReference type="EMBL" id="GL629801">
    <property type="protein sequence ID" value="EFX00729.1"/>
    <property type="molecule type" value="Genomic_DNA"/>
</dbReference>
<feature type="region of interest" description="Disordered" evidence="1">
    <location>
        <begin position="664"/>
        <end position="704"/>
    </location>
</feature>
<dbReference type="eggNOG" id="ENOG502T44Q">
    <property type="taxonomic scope" value="Eukaryota"/>
</dbReference>
<evidence type="ECO:0000313" key="2">
    <source>
        <dbReference type="EMBL" id="EFX00729.1"/>
    </source>
</evidence>
<dbReference type="Proteomes" id="UP000007796">
    <property type="component" value="Unassembled WGS sequence"/>
</dbReference>
<organism evidence="3">
    <name type="scientific">Grosmannia clavigera (strain kw1407 / UAMH 11150)</name>
    <name type="common">Blue stain fungus</name>
    <name type="synonym">Graphiocladiella clavigera</name>
    <dbReference type="NCBI Taxonomy" id="655863"/>
    <lineage>
        <taxon>Eukaryota</taxon>
        <taxon>Fungi</taxon>
        <taxon>Dikarya</taxon>
        <taxon>Ascomycota</taxon>
        <taxon>Pezizomycotina</taxon>
        <taxon>Sordariomycetes</taxon>
        <taxon>Sordariomycetidae</taxon>
        <taxon>Ophiostomatales</taxon>
        <taxon>Ophiostomataceae</taxon>
        <taxon>Leptographium</taxon>
    </lineage>
</organism>
<protein>
    <submittedName>
        <fullName evidence="2">Uncharacterized protein</fullName>
    </submittedName>
</protein>
<name>F0XPL1_GROCL</name>